<keyword evidence="1" id="KW-0812">Transmembrane</keyword>
<feature type="transmembrane region" description="Helical" evidence="1">
    <location>
        <begin position="71"/>
        <end position="92"/>
    </location>
</feature>
<keyword evidence="4" id="KW-1185">Reference proteome</keyword>
<evidence type="ECO:0000259" key="2">
    <source>
        <dbReference type="Pfam" id="PF20349"/>
    </source>
</evidence>
<evidence type="ECO:0000313" key="4">
    <source>
        <dbReference type="Proteomes" id="UP000249842"/>
    </source>
</evidence>
<dbReference type="EMBL" id="QFYP01000001">
    <property type="protein sequence ID" value="RAK60252.1"/>
    <property type="molecule type" value="Genomic_DNA"/>
</dbReference>
<comment type="caution">
    <text evidence="3">The sequence shown here is derived from an EMBL/GenBank/DDBJ whole genome shotgun (WGS) entry which is preliminary data.</text>
</comment>
<name>A0A328AYP1_9CAUL</name>
<organism evidence="3 4">
    <name type="scientific">Phenylobacterium hankyongense</name>
    <dbReference type="NCBI Taxonomy" id="1813876"/>
    <lineage>
        <taxon>Bacteria</taxon>
        <taxon>Pseudomonadati</taxon>
        <taxon>Pseudomonadota</taxon>
        <taxon>Alphaproteobacteria</taxon>
        <taxon>Caulobacterales</taxon>
        <taxon>Caulobacteraceae</taxon>
        <taxon>Phenylobacterium</taxon>
    </lineage>
</organism>
<dbReference type="Proteomes" id="UP000249842">
    <property type="component" value="Unassembled WGS sequence"/>
</dbReference>
<feature type="transmembrane region" description="Helical" evidence="1">
    <location>
        <begin position="32"/>
        <end position="51"/>
    </location>
</feature>
<dbReference type="OrthoDB" id="7424236at2"/>
<sequence length="164" mass="17825">MTFGELLKAIEATPVATALRESGFLFPAVETAHVLAITLVVGTIAIVDFRLLGVPGHTKGVRRLTADVLPFTWGAFAVALISGALLFASAATKYWADIPFRMKMVLLVLAGLNMVFFHLITWRSVHVWDEVVRTPFAAKIAGATSLLLWIGVVLFGRWIGFTVS</sequence>
<proteinExistence type="predicted"/>
<reference evidence="4" key="1">
    <citation type="submission" date="2018-05" db="EMBL/GenBank/DDBJ databases">
        <authorList>
            <person name="Li X."/>
        </authorList>
    </citation>
    <scope>NUCLEOTIDE SEQUENCE [LARGE SCALE GENOMIC DNA]</scope>
    <source>
        <strain evidence="4">HKS-05</strain>
    </source>
</reference>
<keyword evidence="1" id="KW-0472">Membrane</keyword>
<dbReference type="InterPro" id="IPR046586">
    <property type="entry name" value="DUF6644"/>
</dbReference>
<keyword evidence="1" id="KW-1133">Transmembrane helix</keyword>
<gene>
    <name evidence="3" type="ORF">DJ021_10770</name>
</gene>
<dbReference type="Pfam" id="PF20349">
    <property type="entry name" value="DUF6644"/>
    <property type="match status" value="1"/>
</dbReference>
<feature type="transmembrane region" description="Helical" evidence="1">
    <location>
        <begin position="104"/>
        <end position="124"/>
    </location>
</feature>
<feature type="domain" description="DUF6644" evidence="2">
    <location>
        <begin position="31"/>
        <end position="161"/>
    </location>
</feature>
<protein>
    <recommendedName>
        <fullName evidence="2">DUF6644 domain-containing protein</fullName>
    </recommendedName>
</protein>
<evidence type="ECO:0000256" key="1">
    <source>
        <dbReference type="SAM" id="Phobius"/>
    </source>
</evidence>
<evidence type="ECO:0000313" key="3">
    <source>
        <dbReference type="EMBL" id="RAK60252.1"/>
    </source>
</evidence>
<dbReference type="AlphaFoldDB" id="A0A328AYP1"/>
<dbReference type="RefSeq" id="WP_111457545.1">
    <property type="nucleotide sequence ID" value="NZ_QFYP01000001.1"/>
</dbReference>
<accession>A0A328AYP1</accession>
<feature type="transmembrane region" description="Helical" evidence="1">
    <location>
        <begin position="136"/>
        <end position="159"/>
    </location>
</feature>